<gene>
    <name evidence="1" type="ORF">H8S09_11415</name>
</gene>
<dbReference type="RefSeq" id="WP_117808484.1">
    <property type="nucleotide sequence ID" value="NZ_JACOOX010000006.1"/>
</dbReference>
<proteinExistence type="predicted"/>
<name>A0A8I0AMZ8_9FIRM</name>
<protein>
    <submittedName>
        <fullName evidence="1">Uncharacterized protein</fullName>
    </submittedName>
</protein>
<dbReference type="AlphaFoldDB" id="A0A8I0AMZ8"/>
<dbReference type="Proteomes" id="UP000615234">
    <property type="component" value="Unassembled WGS sequence"/>
</dbReference>
<reference evidence="1 2" key="1">
    <citation type="submission" date="2020-08" db="EMBL/GenBank/DDBJ databases">
        <title>Genome public.</title>
        <authorList>
            <person name="Liu C."/>
            <person name="Sun Q."/>
        </authorList>
    </citation>
    <scope>NUCLEOTIDE SEQUENCE [LARGE SCALE GENOMIC DNA]</scope>
    <source>
        <strain evidence="1 2">NSJ-10</strain>
    </source>
</reference>
<evidence type="ECO:0000313" key="1">
    <source>
        <dbReference type="EMBL" id="MBC5663471.1"/>
    </source>
</evidence>
<keyword evidence="2" id="KW-1185">Reference proteome</keyword>
<comment type="caution">
    <text evidence="1">The sequence shown here is derived from an EMBL/GenBank/DDBJ whole genome shotgun (WGS) entry which is preliminary data.</text>
</comment>
<sequence length="242" mass="28052">MPGFLMHLIEGEMIINKINTGVTSAADSRLLAIKADPEQFLLGCILPDITDNKERTHFRPAWQKNLITKYPDLDYIRALYPDDAILSPADYGILAHLHLDTHYVTDFWPDYFTIENTAGNTCFDTRQPLYVHISSQPEKKIPLAEFFSDRYFYGEYDRINPRLLKDFHPYIPEQITYQPELVHITECRPEDPSQITKALQTYIIQNPSPAPEASVTRAEIFPYDAVIEFLEHMADTFFTEFI</sequence>
<accession>A0A8I0AMZ8</accession>
<organism evidence="1 2">
    <name type="scientific">Coprococcus hominis</name>
    <name type="common">ex Liu et al. 2022</name>
    <dbReference type="NCBI Taxonomy" id="2763039"/>
    <lineage>
        <taxon>Bacteria</taxon>
        <taxon>Bacillati</taxon>
        <taxon>Bacillota</taxon>
        <taxon>Clostridia</taxon>
        <taxon>Lachnospirales</taxon>
        <taxon>Lachnospiraceae</taxon>
        <taxon>Coprococcus</taxon>
    </lineage>
</organism>
<evidence type="ECO:0000313" key="2">
    <source>
        <dbReference type="Proteomes" id="UP000615234"/>
    </source>
</evidence>
<dbReference type="EMBL" id="JACOOX010000006">
    <property type="protein sequence ID" value="MBC5663471.1"/>
    <property type="molecule type" value="Genomic_DNA"/>
</dbReference>